<gene>
    <name evidence="1" type="ORF">POM88_052149</name>
</gene>
<evidence type="ECO:0000313" key="2">
    <source>
        <dbReference type="Proteomes" id="UP001237642"/>
    </source>
</evidence>
<reference evidence="1" key="1">
    <citation type="submission" date="2023-02" db="EMBL/GenBank/DDBJ databases">
        <title>Genome of toxic invasive species Heracleum sosnowskyi carries increased number of genes despite the absence of recent whole-genome duplications.</title>
        <authorList>
            <person name="Schelkunov M."/>
            <person name="Shtratnikova V."/>
            <person name="Makarenko M."/>
            <person name="Klepikova A."/>
            <person name="Omelchenko D."/>
            <person name="Novikova G."/>
            <person name="Obukhova E."/>
            <person name="Bogdanov V."/>
            <person name="Penin A."/>
            <person name="Logacheva M."/>
        </authorList>
    </citation>
    <scope>NUCLEOTIDE SEQUENCE</scope>
    <source>
        <strain evidence="1">Hsosn_3</strain>
        <tissue evidence="1">Leaf</tissue>
    </source>
</reference>
<evidence type="ECO:0000313" key="1">
    <source>
        <dbReference type="EMBL" id="KAK1353784.1"/>
    </source>
</evidence>
<name>A0AAD8GSP2_9APIA</name>
<dbReference type="EMBL" id="JAUIZM010000012">
    <property type="protein sequence ID" value="KAK1353784.1"/>
    <property type="molecule type" value="Genomic_DNA"/>
</dbReference>
<sequence>MKWSPLELTDFKLVGSKIATSTIEISQERVKLHSKEKVAQTLQAVALGPRIQGVDNGFDHYVDPTFFSTSSFGDSILLIVMLSFHSVYEGITIGIAGTSNKAGRALWVLSLHKIFAAIARNSTPGDES</sequence>
<dbReference type="Proteomes" id="UP001237642">
    <property type="component" value="Unassembled WGS sequence"/>
</dbReference>
<protein>
    <submittedName>
        <fullName evidence="1">Uncharacterized protein</fullName>
    </submittedName>
</protein>
<keyword evidence="2" id="KW-1185">Reference proteome</keyword>
<proteinExistence type="predicted"/>
<accession>A0AAD8GSP2</accession>
<dbReference type="AlphaFoldDB" id="A0AAD8GSP2"/>
<reference evidence="1" key="2">
    <citation type="submission" date="2023-05" db="EMBL/GenBank/DDBJ databases">
        <authorList>
            <person name="Schelkunov M.I."/>
        </authorList>
    </citation>
    <scope>NUCLEOTIDE SEQUENCE</scope>
    <source>
        <strain evidence="1">Hsosn_3</strain>
        <tissue evidence="1">Leaf</tissue>
    </source>
</reference>
<comment type="caution">
    <text evidence="1">The sequence shown here is derived from an EMBL/GenBank/DDBJ whole genome shotgun (WGS) entry which is preliminary data.</text>
</comment>
<organism evidence="1 2">
    <name type="scientific">Heracleum sosnowskyi</name>
    <dbReference type="NCBI Taxonomy" id="360622"/>
    <lineage>
        <taxon>Eukaryota</taxon>
        <taxon>Viridiplantae</taxon>
        <taxon>Streptophyta</taxon>
        <taxon>Embryophyta</taxon>
        <taxon>Tracheophyta</taxon>
        <taxon>Spermatophyta</taxon>
        <taxon>Magnoliopsida</taxon>
        <taxon>eudicotyledons</taxon>
        <taxon>Gunneridae</taxon>
        <taxon>Pentapetalae</taxon>
        <taxon>asterids</taxon>
        <taxon>campanulids</taxon>
        <taxon>Apiales</taxon>
        <taxon>Apiaceae</taxon>
        <taxon>Apioideae</taxon>
        <taxon>apioid superclade</taxon>
        <taxon>Tordylieae</taxon>
        <taxon>Tordyliinae</taxon>
        <taxon>Heracleum</taxon>
    </lineage>
</organism>